<dbReference type="PATRIC" id="fig|1160705.3.peg.5637"/>
<dbReference type="PANTHER" id="PTHR43038:SF3">
    <property type="entry name" value="ABC TRANSPORTER G FAMILY MEMBER 20 ISOFORM X1"/>
    <property type="match status" value="1"/>
</dbReference>
<feature type="domain" description="ABC transporter" evidence="1">
    <location>
        <begin position="32"/>
        <end position="77"/>
    </location>
</feature>
<dbReference type="Gene3D" id="3.40.50.300">
    <property type="entry name" value="P-loop containing nucleotide triphosphate hydrolases"/>
    <property type="match status" value="1"/>
</dbReference>
<protein>
    <submittedName>
        <fullName evidence="2">Putative ABC transporter ATP-binding protein</fullName>
    </submittedName>
</protein>
<dbReference type="AlphaFoldDB" id="L8PAW8"/>
<dbReference type="GO" id="GO:0016887">
    <property type="term" value="F:ATP hydrolysis activity"/>
    <property type="evidence" value="ECO:0007669"/>
    <property type="project" value="InterPro"/>
</dbReference>
<dbReference type="GO" id="GO:0005524">
    <property type="term" value="F:ATP binding"/>
    <property type="evidence" value="ECO:0007669"/>
    <property type="project" value="UniProtKB-KW"/>
</dbReference>
<keyword evidence="2" id="KW-0547">Nucleotide-binding</keyword>
<dbReference type="CDD" id="cd00267">
    <property type="entry name" value="ABC_ATPase"/>
    <property type="match status" value="1"/>
</dbReference>
<dbReference type="InterPro" id="IPR003439">
    <property type="entry name" value="ABC_transporter-like_ATP-bd"/>
</dbReference>
<dbReference type="RefSeq" id="WP_004001167.1">
    <property type="nucleotide sequence ID" value="NZ_AMLP01000171.1"/>
</dbReference>
<proteinExistence type="predicted"/>
<evidence type="ECO:0000313" key="3">
    <source>
        <dbReference type="Proteomes" id="UP000011205"/>
    </source>
</evidence>
<comment type="caution">
    <text evidence="2">The sequence shown here is derived from an EMBL/GenBank/DDBJ whole genome shotgun (WGS) entry which is preliminary data.</text>
</comment>
<dbReference type="Pfam" id="PF00005">
    <property type="entry name" value="ABC_tran"/>
    <property type="match status" value="1"/>
</dbReference>
<dbReference type="SUPFAM" id="SSF52540">
    <property type="entry name" value="P-loop containing nucleoside triphosphate hydrolases"/>
    <property type="match status" value="1"/>
</dbReference>
<dbReference type="EMBL" id="AMLP01000171">
    <property type="protein sequence ID" value="ELS53328.1"/>
    <property type="molecule type" value="Genomic_DNA"/>
</dbReference>
<organism evidence="2 3">
    <name type="scientific">Streptomyces viridochromogenes Tue57</name>
    <dbReference type="NCBI Taxonomy" id="1160705"/>
    <lineage>
        <taxon>Bacteria</taxon>
        <taxon>Bacillati</taxon>
        <taxon>Actinomycetota</taxon>
        <taxon>Actinomycetes</taxon>
        <taxon>Kitasatosporales</taxon>
        <taxon>Streptomycetaceae</taxon>
        <taxon>Streptomyces</taxon>
    </lineage>
</organism>
<evidence type="ECO:0000259" key="1">
    <source>
        <dbReference type="Pfam" id="PF00005"/>
    </source>
</evidence>
<accession>L8PAW8</accession>
<dbReference type="InterPro" id="IPR027417">
    <property type="entry name" value="P-loop_NTPase"/>
</dbReference>
<evidence type="ECO:0000313" key="2">
    <source>
        <dbReference type="EMBL" id="ELS53328.1"/>
    </source>
</evidence>
<sequence>MEESSEEGDEIVILEDAVKTYENLIDSASGIHGVNLVLRKGRFLAVMGPEESGKATLLRCLAGQVRLTAGTLWRDPEAADAVLCRGALDERALTGPPRLLLVDGAEPAHCALLRDAVDDGRAVAAVVTTEDVTAAAAADAVLFLHRGRVVDMVAGANPERIRECLSRLGGEQES</sequence>
<name>L8PAW8_STRVR</name>
<dbReference type="Proteomes" id="UP000011205">
    <property type="component" value="Unassembled WGS sequence"/>
</dbReference>
<dbReference type="PANTHER" id="PTHR43038">
    <property type="entry name" value="ATP-BINDING CASSETTE, SUB-FAMILY H, MEMBER 1"/>
    <property type="match status" value="1"/>
</dbReference>
<gene>
    <name evidence="2" type="ORF">STVIR_5700</name>
</gene>
<keyword evidence="2" id="KW-0067">ATP-binding</keyword>
<reference evidence="2 3" key="1">
    <citation type="journal article" date="2013" name="Genome Announc.">
        <title>Draft Genome Sequence of Streptomyces viridochromogenes Strain Tu57, Producer of Avilamycin.</title>
        <authorList>
            <person name="Gruning B.A."/>
            <person name="Erxleben A."/>
            <person name="Hahnlein A."/>
            <person name="Gunther S."/>
        </authorList>
    </citation>
    <scope>NUCLEOTIDE SEQUENCE [LARGE SCALE GENOMIC DNA]</scope>
    <source>
        <strain evidence="2 3">Tue57</strain>
    </source>
</reference>